<proteinExistence type="predicted"/>
<dbReference type="EMBL" id="CP042469">
    <property type="protein sequence ID" value="QOX62114.1"/>
    <property type="molecule type" value="Genomic_DNA"/>
</dbReference>
<sequence>MAKAFRYILQGDETIFHFINSKVKCRILDVLMPIVTHLGSACFTIVFALAALYTYWKTERVIAVYAATSLASSHIIIHFIKKAVDRPRPNITLSNVHTFNIPLYNYSFPSGHTTAAFSVAVSAAFLLPAFATIAIILAALVGFSRIYLGVHYPTDVIIGAFIGSTTAMFVKSILDYYFYTGSSIIIT</sequence>
<name>A0ACD1A6U6_9FIRM</name>
<protein>
    <submittedName>
        <fullName evidence="1">Phosphatase PAP2 family protein</fullName>
    </submittedName>
</protein>
<keyword evidence="2" id="KW-1185">Reference proteome</keyword>
<dbReference type="Proteomes" id="UP000594014">
    <property type="component" value="Chromosome"/>
</dbReference>
<reference evidence="1" key="1">
    <citation type="submission" date="2019-08" db="EMBL/GenBank/DDBJ databases">
        <title>Genome sequence of Clostridiales bacterium MT110.</title>
        <authorList>
            <person name="Cao J."/>
        </authorList>
    </citation>
    <scope>NUCLEOTIDE SEQUENCE</scope>
    <source>
        <strain evidence="1">MT110</strain>
    </source>
</reference>
<gene>
    <name evidence="1" type="ORF">FRZ06_01490</name>
</gene>
<evidence type="ECO:0000313" key="1">
    <source>
        <dbReference type="EMBL" id="QOX62114.1"/>
    </source>
</evidence>
<evidence type="ECO:0000313" key="2">
    <source>
        <dbReference type="Proteomes" id="UP000594014"/>
    </source>
</evidence>
<accession>A0ACD1A6U6</accession>
<organism evidence="1 2">
    <name type="scientific">Anoxybacterium hadale</name>
    <dbReference type="NCBI Taxonomy" id="3408580"/>
    <lineage>
        <taxon>Bacteria</taxon>
        <taxon>Bacillati</taxon>
        <taxon>Bacillota</taxon>
        <taxon>Clostridia</taxon>
        <taxon>Peptostreptococcales</taxon>
        <taxon>Anaerovoracaceae</taxon>
        <taxon>Anoxybacterium</taxon>
    </lineage>
</organism>